<dbReference type="Gene3D" id="3.40.50.12500">
    <property type="match status" value="1"/>
</dbReference>
<dbReference type="RefSeq" id="WP_013388522.1">
    <property type="nucleotide sequence ID" value="NC_014633.1"/>
</dbReference>
<dbReference type="GO" id="GO:0047661">
    <property type="term" value="F:amino-acid racemase activity"/>
    <property type="evidence" value="ECO:0007669"/>
    <property type="project" value="InterPro"/>
</dbReference>
<geneLocation type="plasmid" evidence="2 3">
    <name>pILYOP01</name>
</geneLocation>
<dbReference type="AlphaFoldDB" id="E3HBU8"/>
<dbReference type="HOGENOM" id="CLU_079356_0_0_0"/>
<dbReference type="EMBL" id="CP002282">
    <property type="protein sequence ID" value="ADO83860.1"/>
    <property type="molecule type" value="Genomic_DNA"/>
</dbReference>
<protein>
    <submittedName>
        <fullName evidence="2">Asp/Glu/hydantoin racemase</fullName>
    </submittedName>
</protein>
<evidence type="ECO:0000313" key="2">
    <source>
        <dbReference type="EMBL" id="ADO83860.1"/>
    </source>
</evidence>
<evidence type="ECO:0000313" key="3">
    <source>
        <dbReference type="Proteomes" id="UP000006875"/>
    </source>
</evidence>
<dbReference type="SUPFAM" id="SSF53681">
    <property type="entry name" value="Aspartate/glutamate racemase"/>
    <property type="match status" value="1"/>
</dbReference>
<dbReference type="InterPro" id="IPR053714">
    <property type="entry name" value="Iso_Racemase_Enz_sf"/>
</dbReference>
<proteinExistence type="inferred from homology"/>
<gene>
    <name evidence="2" type="ordered locus">Ilyop_2093</name>
</gene>
<dbReference type="Proteomes" id="UP000006875">
    <property type="component" value="Plasmid pILYOP01"/>
</dbReference>
<keyword evidence="2" id="KW-0614">Plasmid</keyword>
<name>E3HBU8_ILYPC</name>
<organism evidence="2 3">
    <name type="scientific">Ilyobacter polytropus (strain ATCC 51220 / DSM 2926 / LMG 16218 / CuHBu1)</name>
    <dbReference type="NCBI Taxonomy" id="572544"/>
    <lineage>
        <taxon>Bacteria</taxon>
        <taxon>Fusobacteriati</taxon>
        <taxon>Fusobacteriota</taxon>
        <taxon>Fusobacteriia</taxon>
        <taxon>Fusobacteriales</taxon>
        <taxon>Fusobacteriaceae</taxon>
        <taxon>Ilyobacter</taxon>
    </lineage>
</organism>
<reference evidence="2 3" key="1">
    <citation type="journal article" date="2010" name="Stand. Genomic Sci.">
        <title>Complete genome sequence of Ilyobacter polytropus type strain (CuHbu1).</title>
        <authorList>
            <person name="Sikorski J."/>
            <person name="Chertkov O."/>
            <person name="Lapidus A."/>
            <person name="Nolan M."/>
            <person name="Lucas S."/>
            <person name="Del Rio T.G."/>
            <person name="Tice H."/>
            <person name="Cheng J.F."/>
            <person name="Tapia R."/>
            <person name="Han C."/>
            <person name="Goodwin L."/>
            <person name="Pitluck S."/>
            <person name="Liolios K."/>
            <person name="Ivanova N."/>
            <person name="Mavromatis K."/>
            <person name="Mikhailova N."/>
            <person name="Pati A."/>
            <person name="Chen A."/>
            <person name="Palaniappan K."/>
            <person name="Land M."/>
            <person name="Hauser L."/>
            <person name="Chang Y.J."/>
            <person name="Jeffries C.D."/>
            <person name="Brambilla E."/>
            <person name="Yasawong M."/>
            <person name="Rohde M."/>
            <person name="Pukall R."/>
            <person name="Spring S."/>
            <person name="Goker M."/>
            <person name="Woyke T."/>
            <person name="Bristow J."/>
            <person name="Eisen J.A."/>
            <person name="Markowitz V."/>
            <person name="Hugenholtz P."/>
            <person name="Kyrpides N.C."/>
            <person name="Klenk H.P."/>
        </authorList>
    </citation>
    <scope>NUCLEOTIDE SEQUENCE [LARGE SCALE GENOMIC DNA]</scope>
    <source>
        <strain evidence="3">ATCC 51220 / DSM 2926 / LMG 16218 / CuHBu1</strain>
        <plasmid evidence="2 3">pILYOP01</plasmid>
    </source>
</reference>
<dbReference type="OrthoDB" id="978447at2"/>
<sequence length="220" mass="24448">MKIALIHTTVNSMSPIIKAFNKIDATIELMNFLDEGLMSDLKKNSPIEFFMLKRIITMAENAEKSGADGILLACSAFSPYVDVIKDFVNIPLLSADMAMLEKVVSMGGKIGVLTTIEAARSTTLQLIKELGDKNKTTVEVEGEIVYNAFDELKNGNKNQHDRLIQNKIKEFSSKYDVIVLAQMSMNGALESLDPCNKPIFSSPEISARKILEEIKEERVK</sequence>
<keyword evidence="3" id="KW-1185">Reference proteome</keyword>
<evidence type="ECO:0000256" key="1">
    <source>
        <dbReference type="ARBA" id="ARBA00038414"/>
    </source>
</evidence>
<dbReference type="InterPro" id="IPR015942">
    <property type="entry name" value="Asp/Glu/hydantoin_racemase"/>
</dbReference>
<accession>E3HBU8</accession>
<dbReference type="Pfam" id="PF01177">
    <property type="entry name" value="Asp_Glu_race"/>
    <property type="match status" value="1"/>
</dbReference>
<comment type="similarity">
    <text evidence="1">Belongs to the HyuE racemase family.</text>
</comment>
<dbReference type="InterPro" id="IPR001920">
    <property type="entry name" value="Asp/Glu_race"/>
</dbReference>
<dbReference type="KEGG" id="ipo:Ilyop_2093"/>